<reference evidence="2" key="1">
    <citation type="journal article" date="2016" name="Genome Announc.">
        <title>Genome sequence of Ustilaginoidea virens IPU010, a rice pathogenic fungus causing false smut.</title>
        <authorList>
            <person name="Kumagai T."/>
            <person name="Ishii T."/>
            <person name="Terai G."/>
            <person name="Umemura M."/>
            <person name="Machida M."/>
            <person name="Asai K."/>
        </authorList>
    </citation>
    <scope>NUCLEOTIDE SEQUENCE [LARGE SCALE GENOMIC DNA]</scope>
    <source>
        <strain evidence="2">IPU010</strain>
    </source>
</reference>
<dbReference type="Proteomes" id="UP000054053">
    <property type="component" value="Unassembled WGS sequence"/>
</dbReference>
<evidence type="ECO:0000313" key="2">
    <source>
        <dbReference type="Proteomes" id="UP000054053"/>
    </source>
</evidence>
<comment type="caution">
    <text evidence="1">The sequence shown here is derived from an EMBL/GenBank/DDBJ whole genome shotgun (WGS) entry which is preliminary data.</text>
</comment>
<gene>
    <name evidence="1" type="ORF">UVI_02057740</name>
</gene>
<dbReference type="EMBL" id="BBTG02000053">
    <property type="protein sequence ID" value="GAO16779.1"/>
    <property type="molecule type" value="Genomic_DNA"/>
</dbReference>
<sequence>MPLDERLPGNLGRTSLTGQLSNLGGNVQLSETAMVAFALDSPIIQIRQVNGMRHWGGTYAFGAHRQAIRRKIGDELLNKREQW</sequence>
<name>A0A1B5L069_USTVR</name>
<protein>
    <submittedName>
        <fullName evidence="1">Uncharacterized protein</fullName>
    </submittedName>
</protein>
<dbReference type="AlphaFoldDB" id="A0A1B5L069"/>
<proteinExistence type="predicted"/>
<accession>A0A1B5L069</accession>
<organism evidence="1 2">
    <name type="scientific">Ustilaginoidea virens</name>
    <name type="common">Rice false smut fungus</name>
    <name type="synonym">Villosiclava virens</name>
    <dbReference type="NCBI Taxonomy" id="1159556"/>
    <lineage>
        <taxon>Eukaryota</taxon>
        <taxon>Fungi</taxon>
        <taxon>Dikarya</taxon>
        <taxon>Ascomycota</taxon>
        <taxon>Pezizomycotina</taxon>
        <taxon>Sordariomycetes</taxon>
        <taxon>Hypocreomycetidae</taxon>
        <taxon>Hypocreales</taxon>
        <taxon>Clavicipitaceae</taxon>
        <taxon>Ustilaginoidea</taxon>
    </lineage>
</organism>
<evidence type="ECO:0000313" key="1">
    <source>
        <dbReference type="EMBL" id="GAO16779.1"/>
    </source>
</evidence>